<keyword evidence="3" id="KW-0560">Oxidoreductase</keyword>
<dbReference type="AlphaFoldDB" id="A0A8G2C367"/>
<dbReference type="Gene3D" id="3.30.70.20">
    <property type="match status" value="1"/>
</dbReference>
<dbReference type="Gene3D" id="3.40.109.10">
    <property type="entry name" value="NADH Oxidase"/>
    <property type="match status" value="1"/>
</dbReference>
<comment type="caution">
    <text evidence="7">The sequence shown here is derived from an EMBL/GenBank/DDBJ whole genome shotgun (WGS) entry which is preliminary data.</text>
</comment>
<evidence type="ECO:0000313" key="7">
    <source>
        <dbReference type="EMBL" id="SFL77517.1"/>
    </source>
</evidence>
<organism evidence="7 8">
    <name type="scientific">Desulfomicrobium norvegicum (strain DSM 1741 / NCIMB 8310)</name>
    <name type="common">Desulfovibrio baculatus (strain Norway 4)</name>
    <name type="synonym">Desulfovibrio desulfuricans (strain Norway 4)</name>
    <dbReference type="NCBI Taxonomy" id="52561"/>
    <lineage>
        <taxon>Bacteria</taxon>
        <taxon>Pseudomonadati</taxon>
        <taxon>Thermodesulfobacteriota</taxon>
        <taxon>Desulfovibrionia</taxon>
        <taxon>Desulfovibrionales</taxon>
        <taxon>Desulfomicrobiaceae</taxon>
        <taxon>Desulfomicrobium</taxon>
    </lineage>
</organism>
<sequence length="271" mass="29817">MIDFQIDKDKCIQCGECAADCPAGIIAMNDFPEITDEGRCYRCQHCYSVCPTGAVSILGLTADDAEPKKNPPSPEQMASLVTWRRSIRRYKDENLSPALIDELINTTSHAPTGVNAQGVVFTVVRDKAFMDRLRRETLDRLGALVDAGKLPEGIISQYLGFAVNAWRTNGRDAIFRGAPHMLLTSTPPGVPCPVQDAHIALATFELLASAHELGTLWDGMFMMALAVCPELKEKLRIPADHSIGYALLFGRPEVQYHRPVKRGPAKVNILE</sequence>
<dbReference type="Pfam" id="PF00881">
    <property type="entry name" value="Nitroreductase"/>
    <property type="match status" value="1"/>
</dbReference>
<feature type="domain" description="4Fe-4S ferredoxin-type" evidence="6">
    <location>
        <begin position="2"/>
        <end position="31"/>
    </location>
</feature>
<comment type="similarity">
    <text evidence="1">Belongs to the nitroreductase family.</text>
</comment>
<accession>A0A8G2C367</accession>
<reference evidence="7 8" key="1">
    <citation type="submission" date="2016-10" db="EMBL/GenBank/DDBJ databases">
        <authorList>
            <person name="Varghese N."/>
            <person name="Submissions S."/>
        </authorList>
    </citation>
    <scope>NUCLEOTIDE SEQUENCE [LARGE SCALE GENOMIC DNA]</scope>
    <source>
        <strain evidence="7 8">DSM 1741</strain>
    </source>
</reference>
<evidence type="ECO:0000256" key="5">
    <source>
        <dbReference type="ARBA" id="ARBA00023014"/>
    </source>
</evidence>
<keyword evidence="4" id="KW-0408">Iron</keyword>
<dbReference type="CDD" id="cd02143">
    <property type="entry name" value="nitroreductase_FeS-like"/>
    <property type="match status" value="1"/>
</dbReference>
<name>A0A8G2C367_DESNO</name>
<dbReference type="OrthoDB" id="368873at2"/>
<dbReference type="Pfam" id="PF13187">
    <property type="entry name" value="Fer4_9"/>
    <property type="match status" value="1"/>
</dbReference>
<dbReference type="PANTHER" id="PTHR43673:SF10">
    <property type="entry name" value="NADH DEHYDROGENASE_NAD(P)H NITROREDUCTASE XCC3605-RELATED"/>
    <property type="match status" value="1"/>
</dbReference>
<keyword evidence="5" id="KW-0411">Iron-sulfur</keyword>
<evidence type="ECO:0000256" key="1">
    <source>
        <dbReference type="ARBA" id="ARBA00007118"/>
    </source>
</evidence>
<dbReference type="Proteomes" id="UP000199581">
    <property type="component" value="Unassembled WGS sequence"/>
</dbReference>
<dbReference type="GO" id="GO:0016491">
    <property type="term" value="F:oxidoreductase activity"/>
    <property type="evidence" value="ECO:0007669"/>
    <property type="project" value="UniProtKB-KW"/>
</dbReference>
<dbReference type="InterPro" id="IPR029479">
    <property type="entry name" value="Nitroreductase"/>
</dbReference>
<dbReference type="PROSITE" id="PS51379">
    <property type="entry name" value="4FE4S_FER_2"/>
    <property type="match status" value="2"/>
</dbReference>
<keyword evidence="2" id="KW-0479">Metal-binding</keyword>
<dbReference type="InterPro" id="IPR000415">
    <property type="entry name" value="Nitroreductase-like"/>
</dbReference>
<evidence type="ECO:0000313" key="8">
    <source>
        <dbReference type="Proteomes" id="UP000199581"/>
    </source>
</evidence>
<proteinExistence type="inferred from homology"/>
<dbReference type="RefSeq" id="WP_092192069.1">
    <property type="nucleotide sequence ID" value="NZ_FOTO01000006.1"/>
</dbReference>
<dbReference type="InterPro" id="IPR017900">
    <property type="entry name" value="4Fe4S_Fe_S_CS"/>
</dbReference>
<dbReference type="SUPFAM" id="SSF55469">
    <property type="entry name" value="FMN-dependent nitroreductase-like"/>
    <property type="match status" value="1"/>
</dbReference>
<dbReference type="EMBL" id="FOTO01000006">
    <property type="protein sequence ID" value="SFL77517.1"/>
    <property type="molecule type" value="Genomic_DNA"/>
</dbReference>
<dbReference type="GO" id="GO:0046872">
    <property type="term" value="F:metal ion binding"/>
    <property type="evidence" value="ECO:0007669"/>
    <property type="project" value="UniProtKB-KW"/>
</dbReference>
<protein>
    <submittedName>
        <fullName evidence="7">Nitroreductase</fullName>
    </submittedName>
</protein>
<evidence type="ECO:0000259" key="6">
    <source>
        <dbReference type="PROSITE" id="PS51379"/>
    </source>
</evidence>
<dbReference type="GO" id="GO:0051536">
    <property type="term" value="F:iron-sulfur cluster binding"/>
    <property type="evidence" value="ECO:0007669"/>
    <property type="project" value="UniProtKB-KW"/>
</dbReference>
<dbReference type="PANTHER" id="PTHR43673">
    <property type="entry name" value="NAD(P)H NITROREDUCTASE YDGI-RELATED"/>
    <property type="match status" value="1"/>
</dbReference>
<keyword evidence="8" id="KW-1185">Reference proteome</keyword>
<dbReference type="SUPFAM" id="SSF54862">
    <property type="entry name" value="4Fe-4S ferredoxins"/>
    <property type="match status" value="1"/>
</dbReference>
<evidence type="ECO:0000256" key="2">
    <source>
        <dbReference type="ARBA" id="ARBA00022723"/>
    </source>
</evidence>
<evidence type="ECO:0000256" key="4">
    <source>
        <dbReference type="ARBA" id="ARBA00023004"/>
    </source>
</evidence>
<gene>
    <name evidence="7" type="ORF">SAMN05421830_10681</name>
</gene>
<dbReference type="PROSITE" id="PS00198">
    <property type="entry name" value="4FE4S_FER_1"/>
    <property type="match status" value="2"/>
</dbReference>
<evidence type="ECO:0000256" key="3">
    <source>
        <dbReference type="ARBA" id="ARBA00023002"/>
    </source>
</evidence>
<feature type="domain" description="4Fe-4S ferredoxin-type" evidence="6">
    <location>
        <begin position="32"/>
        <end position="60"/>
    </location>
</feature>
<dbReference type="InterPro" id="IPR017896">
    <property type="entry name" value="4Fe4S_Fe-S-bd"/>
</dbReference>